<gene>
    <name evidence="1" type="ORF">CEXT_303431</name>
</gene>
<name>A0AAV4SHL6_CAEEX</name>
<proteinExistence type="predicted"/>
<organism evidence="1 2">
    <name type="scientific">Caerostris extrusa</name>
    <name type="common">Bark spider</name>
    <name type="synonym">Caerostris bankana</name>
    <dbReference type="NCBI Taxonomy" id="172846"/>
    <lineage>
        <taxon>Eukaryota</taxon>
        <taxon>Metazoa</taxon>
        <taxon>Ecdysozoa</taxon>
        <taxon>Arthropoda</taxon>
        <taxon>Chelicerata</taxon>
        <taxon>Arachnida</taxon>
        <taxon>Araneae</taxon>
        <taxon>Araneomorphae</taxon>
        <taxon>Entelegynae</taxon>
        <taxon>Araneoidea</taxon>
        <taxon>Araneidae</taxon>
        <taxon>Caerostris</taxon>
    </lineage>
</organism>
<feature type="non-terminal residue" evidence="1">
    <location>
        <position position="1"/>
    </location>
</feature>
<reference evidence="1 2" key="1">
    <citation type="submission" date="2021-06" db="EMBL/GenBank/DDBJ databases">
        <title>Caerostris extrusa draft genome.</title>
        <authorList>
            <person name="Kono N."/>
            <person name="Arakawa K."/>
        </authorList>
    </citation>
    <scope>NUCLEOTIDE SEQUENCE [LARGE SCALE GENOMIC DNA]</scope>
</reference>
<keyword evidence="2" id="KW-1185">Reference proteome</keyword>
<evidence type="ECO:0000313" key="1">
    <source>
        <dbReference type="EMBL" id="GIY32686.1"/>
    </source>
</evidence>
<dbReference type="EMBL" id="BPLR01009532">
    <property type="protein sequence ID" value="GIY32686.1"/>
    <property type="molecule type" value="Genomic_DNA"/>
</dbReference>
<sequence>KWKMDHTPCEGVEQRESGESRREFFSDVFSYADSEMNFSSGIG</sequence>
<evidence type="ECO:0000313" key="2">
    <source>
        <dbReference type="Proteomes" id="UP001054945"/>
    </source>
</evidence>
<protein>
    <submittedName>
        <fullName evidence="1">Uncharacterized protein</fullName>
    </submittedName>
</protein>
<comment type="caution">
    <text evidence="1">The sequence shown here is derived from an EMBL/GenBank/DDBJ whole genome shotgun (WGS) entry which is preliminary data.</text>
</comment>
<dbReference type="Proteomes" id="UP001054945">
    <property type="component" value="Unassembled WGS sequence"/>
</dbReference>
<accession>A0AAV4SHL6</accession>
<dbReference type="AlphaFoldDB" id="A0AAV4SHL6"/>